<sequence length="69" mass="8016">MNRNGTFNCFVHDTGDTNAILYKLYDDPLILFHSLFWTLSAIFFSGLALIIVWSRDRCIVWETDNTIIS</sequence>
<reference evidence="2 3" key="1">
    <citation type="journal article" date="2019" name="Gigascience">
        <title>Whole-genome sequence of the oriental lung fluke Paragonimus westermani.</title>
        <authorList>
            <person name="Oey H."/>
            <person name="Zakrzewski M."/>
            <person name="Narain K."/>
            <person name="Devi K.R."/>
            <person name="Agatsuma T."/>
            <person name="Nawaratna S."/>
            <person name="Gobert G.N."/>
            <person name="Jones M.K."/>
            <person name="Ragan M.A."/>
            <person name="McManus D.P."/>
            <person name="Krause L."/>
        </authorList>
    </citation>
    <scope>NUCLEOTIDE SEQUENCE [LARGE SCALE GENOMIC DNA]</scope>
    <source>
        <strain evidence="2 3">IND2009</strain>
    </source>
</reference>
<keyword evidence="1" id="KW-0472">Membrane</keyword>
<feature type="transmembrane region" description="Helical" evidence="1">
    <location>
        <begin position="30"/>
        <end position="53"/>
    </location>
</feature>
<dbReference type="AlphaFoldDB" id="A0A5J4NQM3"/>
<comment type="caution">
    <text evidence="2">The sequence shown here is derived from an EMBL/GenBank/DDBJ whole genome shotgun (WGS) entry which is preliminary data.</text>
</comment>
<keyword evidence="3" id="KW-1185">Reference proteome</keyword>
<evidence type="ECO:0000313" key="2">
    <source>
        <dbReference type="EMBL" id="KAA3677873.1"/>
    </source>
</evidence>
<proteinExistence type="predicted"/>
<name>A0A5J4NQM3_9TREM</name>
<dbReference type="EMBL" id="QNGE01001313">
    <property type="protein sequence ID" value="KAA3677873.1"/>
    <property type="molecule type" value="Genomic_DNA"/>
</dbReference>
<keyword evidence="1" id="KW-0812">Transmembrane</keyword>
<gene>
    <name evidence="2" type="ORF">DEA37_0001243</name>
</gene>
<keyword evidence="1" id="KW-1133">Transmembrane helix</keyword>
<evidence type="ECO:0000256" key="1">
    <source>
        <dbReference type="SAM" id="Phobius"/>
    </source>
</evidence>
<protein>
    <submittedName>
        <fullName evidence="2">Uncharacterized protein</fullName>
    </submittedName>
</protein>
<organism evidence="2 3">
    <name type="scientific">Paragonimus westermani</name>
    <dbReference type="NCBI Taxonomy" id="34504"/>
    <lineage>
        <taxon>Eukaryota</taxon>
        <taxon>Metazoa</taxon>
        <taxon>Spiralia</taxon>
        <taxon>Lophotrochozoa</taxon>
        <taxon>Platyhelminthes</taxon>
        <taxon>Trematoda</taxon>
        <taxon>Digenea</taxon>
        <taxon>Plagiorchiida</taxon>
        <taxon>Troglotremata</taxon>
        <taxon>Troglotrematidae</taxon>
        <taxon>Paragonimus</taxon>
    </lineage>
</organism>
<dbReference type="Proteomes" id="UP000324629">
    <property type="component" value="Unassembled WGS sequence"/>
</dbReference>
<evidence type="ECO:0000313" key="3">
    <source>
        <dbReference type="Proteomes" id="UP000324629"/>
    </source>
</evidence>
<accession>A0A5J4NQM3</accession>